<evidence type="ECO:0008006" key="3">
    <source>
        <dbReference type="Google" id="ProtNLM"/>
    </source>
</evidence>
<dbReference type="AlphaFoldDB" id="A0AAD1I6B4"/>
<dbReference type="EMBL" id="AP022564">
    <property type="protein sequence ID" value="BBX24436.1"/>
    <property type="molecule type" value="Genomic_DNA"/>
</dbReference>
<accession>A0AAD1I6B4</accession>
<dbReference type="InterPro" id="IPR037473">
    <property type="entry name" value="Lcp-like"/>
</dbReference>
<protein>
    <recommendedName>
        <fullName evidence="3">ER-bound oxygenase mpaB/mpaB'/Rubber oxygenase catalytic domain-containing protein</fullName>
    </recommendedName>
</protein>
<dbReference type="Proteomes" id="UP000467636">
    <property type="component" value="Chromosome"/>
</dbReference>
<keyword evidence="2" id="KW-1185">Reference proteome</keyword>
<dbReference type="PANTHER" id="PTHR37539:SF1">
    <property type="entry name" value="ER-BOUND OXYGENASE MPAB_MPAB'_RUBBER OXYGENASE CATALYTIC DOMAIN-CONTAINING PROTEIN"/>
    <property type="match status" value="1"/>
</dbReference>
<name>A0AAD1I6B4_9MYCO</name>
<sequence length="445" mass="49070">MPTLPVYYPELQERVRRQAELLPELYGDLDFNTQPYRTTTSPDDVSALRGKPSTRAKLLADDAAVELISTATWLGDVVSDSYAALMGQYSVSTLISMLKLACKEGIDAVPDAPPQLAAFIADMETVPDWLDMDLVRKGAEHSRVPMALLAPFVVRGAFIATFLNTYAALPMALTGALSGKRAAGRVNDTTSFFAVTTLPGALERYGPGFEAAAMVRLMHSMVRFNALKRSPKWDVGIYGLPIPQLDQMPAGMIDLYVIAMDARRKGRTEFTASERAVVEFTRYRCVLLGLPEELLPTTPGEIIRVLSARAALLRDDFDHDTCGELVRSTMTAYLRQEDTLRERIADAVEKSYSKLFFVRMFTGGKRAEAAKMGVTLVAGDYVRIALTAPFVLGRLMVVERAVRTPGLRRITGAYVLRLLKRRLETYGKPEYTSDAAEYTPSGKAA</sequence>
<evidence type="ECO:0000313" key="2">
    <source>
        <dbReference type="Proteomes" id="UP000467636"/>
    </source>
</evidence>
<dbReference type="PANTHER" id="PTHR37539">
    <property type="entry name" value="SECRETED PROTEIN-RELATED"/>
    <property type="match status" value="1"/>
</dbReference>
<organism evidence="1 2">
    <name type="scientific">Mycolicibacter terrae</name>
    <dbReference type="NCBI Taxonomy" id="1788"/>
    <lineage>
        <taxon>Bacteria</taxon>
        <taxon>Bacillati</taxon>
        <taxon>Actinomycetota</taxon>
        <taxon>Actinomycetes</taxon>
        <taxon>Mycobacteriales</taxon>
        <taxon>Mycobacteriaceae</taxon>
        <taxon>Mycolicibacter</taxon>
    </lineage>
</organism>
<evidence type="ECO:0000313" key="1">
    <source>
        <dbReference type="EMBL" id="BBX24436.1"/>
    </source>
</evidence>
<gene>
    <name evidence="1" type="ORF">MTER_38470</name>
</gene>
<proteinExistence type="predicted"/>
<reference evidence="1 2" key="1">
    <citation type="journal article" date="2019" name="Emerg. Microbes Infect.">
        <title>Comprehensive subspecies identification of 175 nontuberculous mycobacteria species based on 7547 genomic profiles.</title>
        <authorList>
            <person name="Matsumoto Y."/>
            <person name="Kinjo T."/>
            <person name="Motooka D."/>
            <person name="Nabeya D."/>
            <person name="Jung N."/>
            <person name="Uechi K."/>
            <person name="Horii T."/>
            <person name="Iida T."/>
            <person name="Fujita J."/>
            <person name="Nakamura S."/>
        </authorList>
    </citation>
    <scope>NUCLEOTIDE SEQUENCE [LARGE SCALE GENOMIC DNA]</scope>
    <source>
        <strain evidence="1 2">JCM 12143</strain>
    </source>
</reference>